<evidence type="ECO:0000313" key="9">
    <source>
        <dbReference type="EMBL" id="CAH0726030.1"/>
    </source>
</evidence>
<name>A0A8J9YGR1_9NEOP</name>
<dbReference type="PANTHER" id="PTHR12558:SF10">
    <property type="entry name" value="CELL DIVISION CYCLE PROTEIN 23 HOMOLOG"/>
    <property type="match status" value="1"/>
</dbReference>
<keyword evidence="2" id="KW-0677">Repeat</keyword>
<evidence type="ECO:0000256" key="7">
    <source>
        <dbReference type="PROSITE-ProRule" id="PRU00339"/>
    </source>
</evidence>
<dbReference type="InterPro" id="IPR019734">
    <property type="entry name" value="TPR_rpt"/>
</dbReference>
<dbReference type="AlphaFoldDB" id="A0A8J9YGR1"/>
<dbReference type="PROSITE" id="PS50005">
    <property type="entry name" value="TPR"/>
    <property type="match status" value="3"/>
</dbReference>
<dbReference type="SUPFAM" id="SSF48452">
    <property type="entry name" value="TPR-like"/>
    <property type="match status" value="2"/>
</dbReference>
<dbReference type="InterPro" id="IPR007192">
    <property type="entry name" value="APC8"/>
</dbReference>
<feature type="non-terminal residue" evidence="9">
    <location>
        <position position="585"/>
    </location>
</feature>
<keyword evidence="6" id="KW-0131">Cell cycle</keyword>
<evidence type="ECO:0000256" key="5">
    <source>
        <dbReference type="ARBA" id="ARBA00022803"/>
    </source>
</evidence>
<dbReference type="Gene3D" id="1.25.40.10">
    <property type="entry name" value="Tetratricopeptide repeat domain"/>
    <property type="match status" value="2"/>
</dbReference>
<dbReference type="InterPro" id="IPR011990">
    <property type="entry name" value="TPR-like_helical_dom_sf"/>
</dbReference>
<proteinExistence type="predicted"/>
<gene>
    <name evidence="9" type="ORF">BINO364_LOCUS11549</name>
</gene>
<dbReference type="OrthoDB" id="10262026at2759"/>
<dbReference type="GO" id="GO:0005680">
    <property type="term" value="C:anaphase-promoting complex"/>
    <property type="evidence" value="ECO:0007669"/>
    <property type="project" value="InterPro"/>
</dbReference>
<dbReference type="GO" id="GO:0045842">
    <property type="term" value="P:positive regulation of mitotic metaphase/anaphase transition"/>
    <property type="evidence" value="ECO:0007669"/>
    <property type="project" value="TreeGrafter"/>
</dbReference>
<evidence type="ECO:0000313" key="10">
    <source>
        <dbReference type="Proteomes" id="UP000838878"/>
    </source>
</evidence>
<evidence type="ECO:0000256" key="1">
    <source>
        <dbReference type="ARBA" id="ARBA00022618"/>
    </source>
</evidence>
<protein>
    <recommendedName>
        <fullName evidence="8">Cdc23 domain-containing protein</fullName>
    </recommendedName>
</protein>
<organism evidence="9 10">
    <name type="scientific">Brenthis ino</name>
    <name type="common">lesser marbled fritillary</name>
    <dbReference type="NCBI Taxonomy" id="405034"/>
    <lineage>
        <taxon>Eukaryota</taxon>
        <taxon>Metazoa</taxon>
        <taxon>Ecdysozoa</taxon>
        <taxon>Arthropoda</taxon>
        <taxon>Hexapoda</taxon>
        <taxon>Insecta</taxon>
        <taxon>Pterygota</taxon>
        <taxon>Neoptera</taxon>
        <taxon>Endopterygota</taxon>
        <taxon>Lepidoptera</taxon>
        <taxon>Glossata</taxon>
        <taxon>Ditrysia</taxon>
        <taxon>Papilionoidea</taxon>
        <taxon>Nymphalidae</taxon>
        <taxon>Heliconiinae</taxon>
        <taxon>Argynnini</taxon>
        <taxon>Brenthis</taxon>
    </lineage>
</organism>
<feature type="repeat" description="TPR" evidence="7">
    <location>
        <begin position="347"/>
        <end position="380"/>
    </location>
</feature>
<dbReference type="Pfam" id="PF04049">
    <property type="entry name" value="ANAPC8"/>
    <property type="match status" value="1"/>
</dbReference>
<evidence type="ECO:0000256" key="2">
    <source>
        <dbReference type="ARBA" id="ARBA00022737"/>
    </source>
</evidence>
<keyword evidence="3" id="KW-0498">Mitosis</keyword>
<reference evidence="9" key="1">
    <citation type="submission" date="2021-12" db="EMBL/GenBank/DDBJ databases">
        <authorList>
            <person name="Martin H S."/>
        </authorList>
    </citation>
    <scope>NUCLEOTIDE SEQUENCE</scope>
</reference>
<dbReference type="SMART" id="SM00028">
    <property type="entry name" value="TPR"/>
    <property type="match status" value="7"/>
</dbReference>
<evidence type="ECO:0000256" key="3">
    <source>
        <dbReference type="ARBA" id="ARBA00022776"/>
    </source>
</evidence>
<dbReference type="GO" id="GO:0016567">
    <property type="term" value="P:protein ubiquitination"/>
    <property type="evidence" value="ECO:0007669"/>
    <property type="project" value="TreeGrafter"/>
</dbReference>
<feature type="repeat" description="TPR" evidence="7">
    <location>
        <begin position="313"/>
        <end position="346"/>
    </location>
</feature>
<keyword evidence="1" id="KW-0132">Cell division</keyword>
<dbReference type="Pfam" id="PF13181">
    <property type="entry name" value="TPR_8"/>
    <property type="match status" value="1"/>
</dbReference>
<dbReference type="EMBL" id="OV170225">
    <property type="protein sequence ID" value="CAH0726030.1"/>
    <property type="molecule type" value="Genomic_DNA"/>
</dbReference>
<evidence type="ECO:0000256" key="4">
    <source>
        <dbReference type="ARBA" id="ARBA00022786"/>
    </source>
</evidence>
<evidence type="ECO:0000256" key="6">
    <source>
        <dbReference type="ARBA" id="ARBA00023306"/>
    </source>
</evidence>
<dbReference type="PANTHER" id="PTHR12558">
    <property type="entry name" value="CELL DIVISION CYCLE 16,23,27"/>
    <property type="match status" value="1"/>
</dbReference>
<dbReference type="GO" id="GO:0031145">
    <property type="term" value="P:anaphase-promoting complex-dependent catabolic process"/>
    <property type="evidence" value="ECO:0007669"/>
    <property type="project" value="TreeGrafter"/>
</dbReference>
<keyword evidence="4" id="KW-0833">Ubl conjugation pathway</keyword>
<feature type="domain" description="Cdc23" evidence="8">
    <location>
        <begin position="18"/>
        <end position="252"/>
    </location>
</feature>
<keyword evidence="5 7" id="KW-0802">TPR repeat</keyword>
<keyword evidence="10" id="KW-1185">Reference proteome</keyword>
<dbReference type="Proteomes" id="UP000838878">
    <property type="component" value="Chromosome 5"/>
</dbReference>
<evidence type="ECO:0000259" key="8">
    <source>
        <dbReference type="Pfam" id="PF04049"/>
    </source>
</evidence>
<dbReference type="Pfam" id="PF13414">
    <property type="entry name" value="TPR_11"/>
    <property type="match status" value="1"/>
</dbReference>
<dbReference type="GO" id="GO:0051301">
    <property type="term" value="P:cell division"/>
    <property type="evidence" value="ECO:0007669"/>
    <property type="project" value="UniProtKB-KW"/>
</dbReference>
<feature type="repeat" description="TPR" evidence="7">
    <location>
        <begin position="381"/>
        <end position="414"/>
    </location>
</feature>
<accession>A0A8J9YGR1</accession>
<sequence>MQPLLNTKGDIQIDLNQVRTDILHGIRECNDRGLQQTSKWLAELNFALKEHKLPHIDESNKPEDGIIAEEKEAYTLAKSYFDCQEYDRAAHFIENCTSPKCVFLLRYSQYMSSEKKRLDNATDTGTENMESTQVLLDLLSFFKANRNSLDGYLLYLEGVVLKKLDLRSQAVTVLQAAVAAAPTLWAAWVELAGLANEYEALDSLQLPKHWMMYFFAAHAFVELKLSEQALEAYTVLTAAGFEKSTYITAQMAIAHHDRRDVDSSLCLFRNLYQSDPYRLDNWDVYSHLLYLKEKRMELANLAQKAVSIDKYRVETCCVIGNYYSLRSEHQKAVLYFQRALSLDPQYLSAWILMGHEFIELQNSNAAIQCYRQAIDVNRNDYRAWNGLGQAYEILGLNGYCIYYYSRAAQLKPDDSRMLVSLGEAYEKMDKIPNALKCYYKAHSTGDIEGMALFKLAKLYEKSSMPNSAAAAYTAAVQEPANACSKELPAALRYLADYYLRFSLLDHASHYAYKCLEHESTKEAGKNILKTISEQRLAASSSQPPTLPADLPESINNVSSSSTLNQISKCLFHSPMSSRKDSKYKM</sequence>